<dbReference type="Proteomes" id="UP000790787">
    <property type="component" value="Chromosome 18"/>
</dbReference>
<dbReference type="RefSeq" id="XP_075092388.1">
    <property type="nucleotide sequence ID" value="XM_075236287.1"/>
</dbReference>
<protein>
    <submittedName>
        <fullName evidence="2">Uncharacterized protein LOC142172621</fullName>
    </submittedName>
</protein>
<keyword evidence="1" id="KW-1185">Reference proteome</keyword>
<gene>
    <name evidence="2" type="primary">LOC142172621</name>
</gene>
<sequence length="424" mass="49019">MYLEVFRRELGFDNAASNKNGKIWCFWDHNITCTVVKDHRQQITFIVKHAQFMQNFCIAAIYAKTSSQKRMRLWNSLRKIKDHVDGPWAIFGDFNVITHADEKNGGRMHRLAQSLDFLNCMGDCGMMDAGYVGNPFTWTNGRRKTKKIMRRLARTGSDHNALLLKCAIEDAPPIKYFKFLRFWTEKPEFHNVVQECWGKDIMTSLLKVKTKVKWEEEGENSTKYFHSIIRQRRKKAYLHRIKNEEGTWVQGKEQMAQAAEAHFSQLFSQPVEDKEFSILKRIEKSITTEYNELLIKIPTITEIKEAVWSLDPTSAARPDGMNGSFYQSCWDIIVVDLCNMPYGFFKSTRGVKQGDPLSPTLFILATEALSRGLNHLHDKEGYVGFSMHQQCPQINHLSYANDLVIFTSGDKKDGENDHEEPSPI</sequence>
<reference evidence="1" key="1">
    <citation type="journal article" date="2014" name="Nat. Commun.">
        <title>The tobacco genome sequence and its comparison with those of tomato and potato.</title>
        <authorList>
            <person name="Sierro N."/>
            <person name="Battey J.N."/>
            <person name="Ouadi S."/>
            <person name="Bakaher N."/>
            <person name="Bovet L."/>
            <person name="Willig A."/>
            <person name="Goepfert S."/>
            <person name="Peitsch M.C."/>
            <person name="Ivanov N.V."/>
        </authorList>
    </citation>
    <scope>NUCLEOTIDE SEQUENCE [LARGE SCALE GENOMIC DNA]</scope>
</reference>
<name>A0AC58T580_TOBAC</name>
<proteinExistence type="predicted"/>
<evidence type="ECO:0000313" key="1">
    <source>
        <dbReference type="Proteomes" id="UP000790787"/>
    </source>
</evidence>
<evidence type="ECO:0000313" key="2">
    <source>
        <dbReference type="RefSeq" id="XP_075092388.1"/>
    </source>
</evidence>
<reference evidence="2" key="2">
    <citation type="submission" date="2025-08" db="UniProtKB">
        <authorList>
            <consortium name="RefSeq"/>
        </authorList>
    </citation>
    <scope>IDENTIFICATION</scope>
    <source>
        <tissue evidence="2">Leaf</tissue>
    </source>
</reference>
<accession>A0AC58T580</accession>
<organism evidence="1 2">
    <name type="scientific">Nicotiana tabacum</name>
    <name type="common">Common tobacco</name>
    <dbReference type="NCBI Taxonomy" id="4097"/>
    <lineage>
        <taxon>Eukaryota</taxon>
        <taxon>Viridiplantae</taxon>
        <taxon>Streptophyta</taxon>
        <taxon>Embryophyta</taxon>
        <taxon>Tracheophyta</taxon>
        <taxon>Spermatophyta</taxon>
        <taxon>Magnoliopsida</taxon>
        <taxon>eudicotyledons</taxon>
        <taxon>Gunneridae</taxon>
        <taxon>Pentapetalae</taxon>
        <taxon>asterids</taxon>
        <taxon>lamiids</taxon>
        <taxon>Solanales</taxon>
        <taxon>Solanaceae</taxon>
        <taxon>Nicotianoideae</taxon>
        <taxon>Nicotianeae</taxon>
        <taxon>Nicotiana</taxon>
    </lineage>
</organism>